<name>A0ABU0RP78_9ACTN</name>
<gene>
    <name evidence="1" type="ORF">QFZ49_003741</name>
</gene>
<organism evidence="1 2">
    <name type="scientific">Streptomyces turgidiscabies</name>
    <dbReference type="NCBI Taxonomy" id="85558"/>
    <lineage>
        <taxon>Bacteria</taxon>
        <taxon>Bacillati</taxon>
        <taxon>Actinomycetota</taxon>
        <taxon>Actinomycetes</taxon>
        <taxon>Kitasatosporales</taxon>
        <taxon>Streptomycetaceae</taxon>
        <taxon>Streptomyces</taxon>
    </lineage>
</organism>
<proteinExistence type="predicted"/>
<dbReference type="RefSeq" id="WP_307627516.1">
    <property type="nucleotide sequence ID" value="NZ_JAUSZS010000004.1"/>
</dbReference>
<accession>A0ABU0RP78</accession>
<protein>
    <recommendedName>
        <fullName evidence="3">Tail terminator</fullName>
    </recommendedName>
</protein>
<evidence type="ECO:0000313" key="2">
    <source>
        <dbReference type="Proteomes" id="UP001223072"/>
    </source>
</evidence>
<evidence type="ECO:0000313" key="1">
    <source>
        <dbReference type="EMBL" id="MDQ0933801.1"/>
    </source>
</evidence>
<comment type="caution">
    <text evidence="1">The sequence shown here is derived from an EMBL/GenBank/DDBJ whole genome shotgun (WGS) entry which is preliminary data.</text>
</comment>
<sequence>MAVPDVLVHMDAVKAALQAVQLTVYVGGTPTTAGWSPPDKFAVLYPDPGTAVRESLADKRTDFDSTMQVTCVGGDPERALWVAGRVRQALAVPLTVVGRICWPPEDLGGPPLARDDDVTPPLYFIPVQYRVMSIPA</sequence>
<keyword evidence="2" id="KW-1185">Reference proteome</keyword>
<reference evidence="1 2" key="1">
    <citation type="submission" date="2023-07" db="EMBL/GenBank/DDBJ databases">
        <title>Comparative genomics of wheat-associated soil bacteria to identify genetic determinants of phenazine resistance.</title>
        <authorList>
            <person name="Mouncey N."/>
        </authorList>
    </citation>
    <scope>NUCLEOTIDE SEQUENCE [LARGE SCALE GENOMIC DNA]</scope>
    <source>
        <strain evidence="1 2">W2I16</strain>
    </source>
</reference>
<dbReference type="EMBL" id="JAUSZS010000004">
    <property type="protein sequence ID" value="MDQ0933801.1"/>
    <property type="molecule type" value="Genomic_DNA"/>
</dbReference>
<dbReference type="Proteomes" id="UP001223072">
    <property type="component" value="Unassembled WGS sequence"/>
</dbReference>
<evidence type="ECO:0008006" key="3">
    <source>
        <dbReference type="Google" id="ProtNLM"/>
    </source>
</evidence>